<protein>
    <submittedName>
        <fullName evidence="2">Uncharacterized protein</fullName>
    </submittedName>
</protein>
<sequence>MSLRLKPPFALVLGLTLITKILIELGINALALSDRHPTYHETPSDRPLEKVQNNNDNYNVFVNKRQHHEKPESINGTYVMEKDDRNIKPDPSDMSDNGREVDQNDEQAEERALLASLSCYNDNLALMLAPETDKTIRLAQES</sequence>
<keyword evidence="3" id="KW-1185">Reference proteome</keyword>
<evidence type="ECO:0000256" key="1">
    <source>
        <dbReference type="SAM" id="MobiDB-lite"/>
    </source>
</evidence>
<comment type="caution">
    <text evidence="2">The sequence shown here is derived from an EMBL/GenBank/DDBJ whole genome shotgun (WGS) entry which is preliminary data.</text>
</comment>
<gene>
    <name evidence="2" type="ORF">Tco_1071109</name>
</gene>
<evidence type="ECO:0000313" key="3">
    <source>
        <dbReference type="Proteomes" id="UP001151760"/>
    </source>
</evidence>
<feature type="compositionally biased region" description="Basic and acidic residues" evidence="1">
    <location>
        <begin position="80"/>
        <end position="102"/>
    </location>
</feature>
<evidence type="ECO:0000313" key="2">
    <source>
        <dbReference type="EMBL" id="GJT89392.1"/>
    </source>
</evidence>
<name>A0ABQ5HPX5_9ASTR</name>
<organism evidence="2 3">
    <name type="scientific">Tanacetum coccineum</name>
    <dbReference type="NCBI Taxonomy" id="301880"/>
    <lineage>
        <taxon>Eukaryota</taxon>
        <taxon>Viridiplantae</taxon>
        <taxon>Streptophyta</taxon>
        <taxon>Embryophyta</taxon>
        <taxon>Tracheophyta</taxon>
        <taxon>Spermatophyta</taxon>
        <taxon>Magnoliopsida</taxon>
        <taxon>eudicotyledons</taxon>
        <taxon>Gunneridae</taxon>
        <taxon>Pentapetalae</taxon>
        <taxon>asterids</taxon>
        <taxon>campanulids</taxon>
        <taxon>Asterales</taxon>
        <taxon>Asteraceae</taxon>
        <taxon>Asteroideae</taxon>
        <taxon>Anthemideae</taxon>
        <taxon>Anthemidinae</taxon>
        <taxon>Tanacetum</taxon>
    </lineage>
</organism>
<reference evidence="2" key="2">
    <citation type="submission" date="2022-01" db="EMBL/GenBank/DDBJ databases">
        <authorList>
            <person name="Yamashiro T."/>
            <person name="Shiraishi A."/>
            <person name="Satake H."/>
            <person name="Nakayama K."/>
        </authorList>
    </citation>
    <scope>NUCLEOTIDE SEQUENCE</scope>
</reference>
<accession>A0ABQ5HPX5</accession>
<dbReference type="EMBL" id="BQNB010019819">
    <property type="protein sequence ID" value="GJT89392.1"/>
    <property type="molecule type" value="Genomic_DNA"/>
</dbReference>
<proteinExistence type="predicted"/>
<reference evidence="2" key="1">
    <citation type="journal article" date="2022" name="Int. J. Mol. Sci.">
        <title>Draft Genome of Tanacetum Coccineum: Genomic Comparison of Closely Related Tanacetum-Family Plants.</title>
        <authorList>
            <person name="Yamashiro T."/>
            <person name="Shiraishi A."/>
            <person name="Nakayama K."/>
            <person name="Satake H."/>
        </authorList>
    </citation>
    <scope>NUCLEOTIDE SEQUENCE</scope>
</reference>
<feature type="region of interest" description="Disordered" evidence="1">
    <location>
        <begin position="64"/>
        <end position="109"/>
    </location>
</feature>
<dbReference type="Proteomes" id="UP001151760">
    <property type="component" value="Unassembled WGS sequence"/>
</dbReference>